<organism evidence="2 3">
    <name type="scientific">Amniculicola lignicola CBS 123094</name>
    <dbReference type="NCBI Taxonomy" id="1392246"/>
    <lineage>
        <taxon>Eukaryota</taxon>
        <taxon>Fungi</taxon>
        <taxon>Dikarya</taxon>
        <taxon>Ascomycota</taxon>
        <taxon>Pezizomycotina</taxon>
        <taxon>Dothideomycetes</taxon>
        <taxon>Pleosporomycetidae</taxon>
        <taxon>Pleosporales</taxon>
        <taxon>Amniculicolaceae</taxon>
        <taxon>Amniculicola</taxon>
    </lineage>
</organism>
<proteinExistence type="predicted"/>
<feature type="compositionally biased region" description="Basic and acidic residues" evidence="1">
    <location>
        <begin position="642"/>
        <end position="652"/>
    </location>
</feature>
<evidence type="ECO:0000313" key="3">
    <source>
        <dbReference type="Proteomes" id="UP000799779"/>
    </source>
</evidence>
<feature type="region of interest" description="Disordered" evidence="1">
    <location>
        <begin position="295"/>
        <end position="342"/>
    </location>
</feature>
<gene>
    <name evidence="2" type="ORF">P154DRAFT_537262</name>
</gene>
<reference evidence="2" key="1">
    <citation type="journal article" date="2020" name="Stud. Mycol.">
        <title>101 Dothideomycetes genomes: a test case for predicting lifestyles and emergence of pathogens.</title>
        <authorList>
            <person name="Haridas S."/>
            <person name="Albert R."/>
            <person name="Binder M."/>
            <person name="Bloem J."/>
            <person name="Labutti K."/>
            <person name="Salamov A."/>
            <person name="Andreopoulos B."/>
            <person name="Baker S."/>
            <person name="Barry K."/>
            <person name="Bills G."/>
            <person name="Bluhm B."/>
            <person name="Cannon C."/>
            <person name="Castanera R."/>
            <person name="Culley D."/>
            <person name="Daum C."/>
            <person name="Ezra D."/>
            <person name="Gonzalez J."/>
            <person name="Henrissat B."/>
            <person name="Kuo A."/>
            <person name="Liang C."/>
            <person name="Lipzen A."/>
            <person name="Lutzoni F."/>
            <person name="Magnuson J."/>
            <person name="Mondo S."/>
            <person name="Nolan M."/>
            <person name="Ohm R."/>
            <person name="Pangilinan J."/>
            <person name="Park H.-J."/>
            <person name="Ramirez L."/>
            <person name="Alfaro M."/>
            <person name="Sun H."/>
            <person name="Tritt A."/>
            <person name="Yoshinaga Y."/>
            <person name="Zwiers L.-H."/>
            <person name="Turgeon B."/>
            <person name="Goodwin S."/>
            <person name="Spatafora J."/>
            <person name="Crous P."/>
            <person name="Grigoriev I."/>
        </authorList>
    </citation>
    <scope>NUCLEOTIDE SEQUENCE</scope>
    <source>
        <strain evidence="2">CBS 123094</strain>
    </source>
</reference>
<feature type="region of interest" description="Disordered" evidence="1">
    <location>
        <begin position="756"/>
        <end position="787"/>
    </location>
</feature>
<dbReference type="AlphaFoldDB" id="A0A6A5WDQ1"/>
<feature type="region of interest" description="Disordered" evidence="1">
    <location>
        <begin position="67"/>
        <end position="111"/>
    </location>
</feature>
<feature type="compositionally biased region" description="Polar residues" evidence="1">
    <location>
        <begin position="588"/>
        <end position="601"/>
    </location>
</feature>
<protein>
    <submittedName>
        <fullName evidence="2">Uncharacterized protein</fullName>
    </submittedName>
</protein>
<feature type="compositionally biased region" description="Polar residues" evidence="1">
    <location>
        <begin position="552"/>
        <end position="562"/>
    </location>
</feature>
<dbReference type="Proteomes" id="UP000799779">
    <property type="component" value="Unassembled WGS sequence"/>
</dbReference>
<evidence type="ECO:0000313" key="2">
    <source>
        <dbReference type="EMBL" id="KAF1997285.1"/>
    </source>
</evidence>
<name>A0A6A5WDQ1_9PLEO</name>
<feature type="compositionally biased region" description="Polar residues" evidence="1">
    <location>
        <begin position="475"/>
        <end position="493"/>
    </location>
</feature>
<dbReference type="EMBL" id="ML977615">
    <property type="protein sequence ID" value="KAF1997285.1"/>
    <property type="molecule type" value="Genomic_DNA"/>
</dbReference>
<feature type="region of interest" description="Disordered" evidence="1">
    <location>
        <begin position="397"/>
        <end position="418"/>
    </location>
</feature>
<sequence length="897" mass="96732">MDSVDEVSQAVQTLNGKKRGSRTFGVEAFCNKRSKRETYRKEQRLSKVSTDVAAFEEKGRFSPAAFETLSTSSASNNSVASAISSDAGHPYTGRPPESLPFDAEQQDHKPQSRVDISQDHFRNVLGEQAVQEATGSVVADEEGFTDMYEEQRIARYPRRNSFSRSMIPSSVLEKDKTSKRLLSVGSYGNPRSLESFLKTPGVVKESTQSWIQDIVHDTDAFHVDLKARNRQRNRRWKWAWLLDEEDQISNPAPWNIPDEGKKDLCLLPAPAIAVALTIHVPELSPKTIQCEPPATPICNSSEASIPKQHIRRTRRASFDLPFGGSDDKPDSGSGLQEPSQHMAEHNATLSDFNGPNSEKDGEDYADELDIDPEAAGMPDLAGENNEVAECSKSVDFQDEGEGLASPPTVRLPSPAPKVQLPRQGFRQVPEVHKVAKVISAPKLQSWADMVSEESDVDDPFIIQPEPATAKEEETSTVALKSNDDTNLASSTALGQEDKTFSSLDTGMPDFGFGKGIESSEQVFPSSVEKPHVADNFQAPSPKEVIEEEVVADSTSLGLTDDSTLSERGPSDLDVDNTGPSAPVEDQVAGSSTGDEPTNDTVNCEPAQSAGKEDISITESSDPQQNHEAVTFAATQETGGLNHGDESDSRCNDRTNGGVEDQISSPEGHTLEEIDAMVSTIGEQILEQDKGISGLENLIMTLAIFISNYTGQPLSEEALLLQQFLAANASHTNAVATDPGVEETTVINTLPVDQEANRANQTASVLGGEEAPPAANLPAGDPAHEVENESAEVGEVSGLLRSGVLHTFNEESPNALGENESAANVVMPSDVLSFAGTLRSECSSLEGAHELFLTNPQAATSAILRNRPLVQQWMNEIDLDYEVSTPNVGSTTTALVNN</sequence>
<keyword evidence="3" id="KW-1185">Reference proteome</keyword>
<evidence type="ECO:0000256" key="1">
    <source>
        <dbReference type="SAM" id="MobiDB-lite"/>
    </source>
</evidence>
<feature type="compositionally biased region" description="Low complexity" evidence="1">
    <location>
        <begin position="70"/>
        <end position="87"/>
    </location>
</feature>
<feature type="region of interest" description="Disordered" evidence="1">
    <location>
        <begin position="466"/>
        <end position="664"/>
    </location>
</feature>
<feature type="compositionally biased region" description="Polar residues" evidence="1">
    <location>
        <begin position="616"/>
        <end position="638"/>
    </location>
</feature>
<accession>A0A6A5WDQ1</accession>